<comment type="catalytic activity">
    <reaction evidence="5">
        <text>a 2'-deoxyadenosine in DNA + S-adenosyl-L-methionine = an N(6)-methyl-2'-deoxyadenosine in DNA + S-adenosyl-L-homocysteine + H(+)</text>
        <dbReference type="Rhea" id="RHEA:15197"/>
        <dbReference type="Rhea" id="RHEA-COMP:12418"/>
        <dbReference type="Rhea" id="RHEA-COMP:12419"/>
        <dbReference type="ChEBI" id="CHEBI:15378"/>
        <dbReference type="ChEBI" id="CHEBI:57856"/>
        <dbReference type="ChEBI" id="CHEBI:59789"/>
        <dbReference type="ChEBI" id="CHEBI:90615"/>
        <dbReference type="ChEBI" id="CHEBI:90616"/>
        <dbReference type="EC" id="2.1.1.72"/>
    </reaction>
</comment>
<dbReference type="GO" id="GO:0006304">
    <property type="term" value="P:DNA modification"/>
    <property type="evidence" value="ECO:0007669"/>
    <property type="project" value="InterPro"/>
</dbReference>
<dbReference type="SUPFAM" id="SSF53335">
    <property type="entry name" value="S-adenosyl-L-methionine-dependent methyltransferases"/>
    <property type="match status" value="1"/>
</dbReference>
<keyword evidence="3" id="KW-0808">Transferase</keyword>
<dbReference type="PRINTS" id="PR00507">
    <property type="entry name" value="N12N6MTFRASE"/>
</dbReference>
<gene>
    <name evidence="8" type="ORF">SOCEGT47_029260</name>
</gene>
<dbReference type="NCBIfam" id="NF033455">
    <property type="entry name" value="BREX_6_MTaseX"/>
    <property type="match status" value="1"/>
</dbReference>
<dbReference type="InterPro" id="IPR011639">
    <property type="entry name" value="MethylTrfase_TaqI-like_dom"/>
</dbReference>
<dbReference type="PANTHER" id="PTHR33841:SF1">
    <property type="entry name" value="DNA METHYLTRANSFERASE A"/>
    <property type="match status" value="1"/>
</dbReference>
<sequence>MTSMTSTLLTSDAKEALRKTVRALRGRLIDQLTEAARGEYRLDVALAKAQLPEARRCRRERLEAWLDEQARSARAPRDRKAGKGAGAELRQRFLQQAAREAAHTLLNRLVLVRILEHHGVLRPAVVTGGFGSPAYEQEFVHYAGPLAGDDTRGYRALLEAVFAELSLELPGLFGPVGLTPLFPVPAAVLREVIDALNDPALASAWGDDTTLGWVYQYWNDPEREQLDAKIAGGGKIEPHEIASKTQMFTERYMVEWLLQNSLGLTWLSICRKNGWTPDAEAVLPALEARRAAWRAKREAGEVAPDALMPVEPGLESAWKYYVQQPIPGDAVERAPASIREVKLLDPACGSGHFLVIAFDLLAALYREEARHRGEVWTDEDIAESLLANNLHGIDIDARAIQIAAAALALKAKLFAPEARLSRMNLVAPSLRLGDLPDDDPALLALCRELEREAGIAEALTRKLVKGIAGVDYLGSLLKVDVAIQEALNEAALEIERGKPGQGDLFQGFAVQRVAVSPEAARETVLEKLERFLEAHSASEDLGLRLHGEQVAAGVRFVRLMKEGSYDVVVGNPPYQGLSKTAQFEYVAKQYPRGKADLYAAFLERGLELAQPAGFSAFITIRGWMFLGQFEALRCHVLENHRLVLGDLGWGAFELMTDNPVTMSIIQRGIKGSPSVAMCPTDPTARIRTDEHRRGLAAALLAQAGRYEFDPKGFEVIEGEPIVYWWTKEFLDQYAKAPKFKNVSPGRFGLITSDNVRFLRRPWELAHLAIAAKQNLATSSADHTSTPWAPFVNGAKGACWMEPLDEVCLWESEGLQVKTYNAYLYTSYSRKIQNQEWYFRPGIAFSMIGAAFSARWHTYASIMGDKGSSVFPTDHAATLCLLNRRQSRLVLQSLNPSISFQVGDVNRLPIFPVASADEIFATIERAFTEHEAHREPSVEFRRPGPSPWRYAQDWAQRAVDRPEGAPLPPYEPALDPPAPEAHVSFALGVALGRFGAGGEGLLDAAPQDALPAGILFVGPSDHLPDSLRHPAAAPLLRAWEEHQRALLGAGKKLPLRDWLRKDFFTYHKALYENRPIYFPLSSEKRSFVAWVSIHRWADSTLQTLLADHLHPLLRQLDGEINDLAQARAGSDKKAAIAAEKQYTAVKRLRDELAGFIDATSQCAERGAPPTDPACPPRAEDAPFRMDLDDGVMINSAALWPLLAPQWSDPKKWWKQLCLADGRKDYDWSHLARRYFPARVEDKCQKDPSLAVAHGCFWKYHPAKAHAWELRLQDEIRPDFTLDEPGADDLRARFLHDHPAEARAIEAAELKRRERKAAKAEAEADEPAEADAGTADDDDEG</sequence>
<dbReference type="PANTHER" id="PTHR33841">
    <property type="entry name" value="DNA METHYLTRANSFERASE YEEA-RELATED"/>
    <property type="match status" value="1"/>
</dbReference>
<protein>
    <recommendedName>
        <fullName evidence="1">site-specific DNA-methyltransferase (adenine-specific)</fullName>
        <ecNumber evidence="1">2.1.1.72</ecNumber>
    </recommendedName>
</protein>
<feature type="compositionally biased region" description="Basic and acidic residues" evidence="6">
    <location>
        <begin position="1308"/>
        <end position="1320"/>
    </location>
</feature>
<evidence type="ECO:0000313" key="8">
    <source>
        <dbReference type="EMBL" id="AUX22423.1"/>
    </source>
</evidence>
<dbReference type="PROSITE" id="PS00092">
    <property type="entry name" value="N6_MTASE"/>
    <property type="match status" value="1"/>
</dbReference>
<organism evidence="8 9">
    <name type="scientific">Sorangium cellulosum</name>
    <name type="common">Polyangium cellulosum</name>
    <dbReference type="NCBI Taxonomy" id="56"/>
    <lineage>
        <taxon>Bacteria</taxon>
        <taxon>Pseudomonadati</taxon>
        <taxon>Myxococcota</taxon>
        <taxon>Polyangia</taxon>
        <taxon>Polyangiales</taxon>
        <taxon>Polyangiaceae</taxon>
        <taxon>Sorangium</taxon>
    </lineage>
</organism>
<dbReference type="InterPro" id="IPR002052">
    <property type="entry name" value="DNA_methylase_N6_adenine_CS"/>
</dbReference>
<dbReference type="Gene3D" id="3.40.50.150">
    <property type="entry name" value="Vaccinia Virus protein VP39"/>
    <property type="match status" value="1"/>
</dbReference>
<evidence type="ECO:0000256" key="5">
    <source>
        <dbReference type="ARBA" id="ARBA00047942"/>
    </source>
</evidence>
<dbReference type="Pfam" id="PF07669">
    <property type="entry name" value="Eco57I"/>
    <property type="match status" value="1"/>
</dbReference>
<dbReference type="GO" id="GO:0032259">
    <property type="term" value="P:methylation"/>
    <property type="evidence" value="ECO:0007669"/>
    <property type="project" value="UniProtKB-KW"/>
</dbReference>
<reference evidence="8 9" key="1">
    <citation type="submission" date="2015-09" db="EMBL/GenBank/DDBJ databases">
        <title>Sorangium comparison.</title>
        <authorList>
            <person name="Zaburannyi N."/>
            <person name="Bunk B."/>
            <person name="Overmann J."/>
            <person name="Mueller R."/>
        </authorList>
    </citation>
    <scope>NUCLEOTIDE SEQUENCE [LARGE SCALE GENOMIC DNA]</scope>
    <source>
        <strain evidence="8 9">So ceGT47</strain>
    </source>
</reference>
<dbReference type="GO" id="GO:0009007">
    <property type="term" value="F:site-specific DNA-methyltransferase (adenine-specific) activity"/>
    <property type="evidence" value="ECO:0007669"/>
    <property type="project" value="UniProtKB-EC"/>
</dbReference>
<dbReference type="EC" id="2.1.1.72" evidence="1"/>
<feature type="domain" description="Type II methyltransferase M.TaqI-like" evidence="7">
    <location>
        <begin position="388"/>
        <end position="642"/>
    </location>
</feature>
<dbReference type="REBASE" id="299711">
    <property type="entry name" value="SceGT47ORF29260P"/>
</dbReference>
<name>A0A4P2Q0S8_SORCE</name>
<evidence type="ECO:0000256" key="4">
    <source>
        <dbReference type="ARBA" id="ARBA00022691"/>
    </source>
</evidence>
<keyword evidence="2" id="KW-0489">Methyltransferase</keyword>
<feature type="compositionally biased region" description="Acidic residues" evidence="6">
    <location>
        <begin position="1321"/>
        <end position="1339"/>
    </location>
</feature>
<dbReference type="InterPro" id="IPR029063">
    <property type="entry name" value="SAM-dependent_MTases_sf"/>
</dbReference>
<dbReference type="Proteomes" id="UP000295781">
    <property type="component" value="Chromosome"/>
</dbReference>
<evidence type="ECO:0000256" key="3">
    <source>
        <dbReference type="ARBA" id="ARBA00022679"/>
    </source>
</evidence>
<dbReference type="EMBL" id="CP012670">
    <property type="protein sequence ID" value="AUX22423.1"/>
    <property type="molecule type" value="Genomic_DNA"/>
</dbReference>
<dbReference type="GO" id="GO:0003676">
    <property type="term" value="F:nucleic acid binding"/>
    <property type="evidence" value="ECO:0007669"/>
    <property type="project" value="InterPro"/>
</dbReference>
<evidence type="ECO:0000256" key="1">
    <source>
        <dbReference type="ARBA" id="ARBA00011900"/>
    </source>
</evidence>
<evidence type="ECO:0000313" key="9">
    <source>
        <dbReference type="Proteomes" id="UP000295781"/>
    </source>
</evidence>
<accession>A0A4P2Q0S8</accession>
<proteinExistence type="predicted"/>
<dbReference type="InterPro" id="IPR050953">
    <property type="entry name" value="N4_N6_ade-DNA_methylase"/>
</dbReference>
<keyword evidence="4" id="KW-0949">S-adenosyl-L-methionine</keyword>
<evidence type="ECO:0000256" key="6">
    <source>
        <dbReference type="SAM" id="MobiDB-lite"/>
    </source>
</evidence>
<evidence type="ECO:0000259" key="7">
    <source>
        <dbReference type="Pfam" id="PF07669"/>
    </source>
</evidence>
<feature type="region of interest" description="Disordered" evidence="6">
    <location>
        <begin position="1308"/>
        <end position="1339"/>
    </location>
</feature>
<evidence type="ECO:0000256" key="2">
    <source>
        <dbReference type="ARBA" id="ARBA00022603"/>
    </source>
</evidence>